<dbReference type="RefSeq" id="WP_069709892.1">
    <property type="nucleotide sequence ID" value="NZ_CP017077.1"/>
</dbReference>
<proteinExistence type="predicted"/>
<keyword evidence="2" id="KW-1185">Reference proteome</keyword>
<reference evidence="2" key="1">
    <citation type="journal article" date="2017" name="J. Biotechnol.">
        <title>Complete genome sequence of Novosphingobium resinovorum SA1, a versatile xenobiotic-degrading bacterium capable of utilizing sulfanilic acid.</title>
        <authorList>
            <person name="Hegedus B."/>
            <person name="Kos P.B."/>
            <person name="Balint B."/>
            <person name="Maroti G."/>
            <person name="Gan H.M."/>
            <person name="Perei K."/>
            <person name="Rakhely G."/>
        </authorList>
    </citation>
    <scope>NUCLEOTIDE SEQUENCE [LARGE SCALE GENOMIC DNA]</scope>
    <source>
        <strain evidence="2">SA1</strain>
    </source>
</reference>
<dbReference type="KEGG" id="nre:BES08_26995"/>
<protein>
    <submittedName>
        <fullName evidence="1">Uncharacterized protein</fullName>
    </submittedName>
</protein>
<dbReference type="AlphaFoldDB" id="A0A1D8AEK4"/>
<dbReference type="Proteomes" id="UP000094626">
    <property type="component" value="Plasmid pSA2"/>
</dbReference>
<sequence>MHGIDPLTGPVVLHGLHDGTDLAEPHANVSRAIDAAYDALADRRMAPMRIVAMDGTVLMDHAALQAELWELWGQTEY</sequence>
<organism evidence="1 2">
    <name type="scientific">Novosphingobium resinovorum</name>
    <dbReference type="NCBI Taxonomy" id="158500"/>
    <lineage>
        <taxon>Bacteria</taxon>
        <taxon>Pseudomonadati</taxon>
        <taxon>Pseudomonadota</taxon>
        <taxon>Alphaproteobacteria</taxon>
        <taxon>Sphingomonadales</taxon>
        <taxon>Sphingomonadaceae</taxon>
        <taxon>Novosphingobium</taxon>
    </lineage>
</organism>
<evidence type="ECO:0000313" key="2">
    <source>
        <dbReference type="Proteomes" id="UP000094626"/>
    </source>
</evidence>
<geneLocation type="plasmid" evidence="1 2">
    <name>pSA2</name>
</geneLocation>
<accession>A0A1D8AEK4</accession>
<name>A0A1D8AEK4_9SPHN</name>
<gene>
    <name evidence="1" type="ORF">BES08_26995</name>
</gene>
<evidence type="ECO:0000313" key="1">
    <source>
        <dbReference type="EMBL" id="AOR80505.1"/>
    </source>
</evidence>
<keyword evidence="1" id="KW-0614">Plasmid</keyword>
<dbReference type="EMBL" id="CP017077">
    <property type="protein sequence ID" value="AOR80505.1"/>
    <property type="molecule type" value="Genomic_DNA"/>
</dbReference>